<accession>A0A8X6Q613</accession>
<proteinExistence type="predicted"/>
<name>A0A8X6Q613_NEPPI</name>
<comment type="caution">
    <text evidence="1">The sequence shown here is derived from an EMBL/GenBank/DDBJ whole genome shotgun (WGS) entry which is preliminary data.</text>
</comment>
<gene>
    <name evidence="1" type="ORF">NPIL_615111</name>
</gene>
<dbReference type="Proteomes" id="UP000887013">
    <property type="component" value="Unassembled WGS sequence"/>
</dbReference>
<dbReference type="AlphaFoldDB" id="A0A8X6Q613"/>
<keyword evidence="2" id="KW-1185">Reference proteome</keyword>
<organism evidence="1 2">
    <name type="scientific">Nephila pilipes</name>
    <name type="common">Giant wood spider</name>
    <name type="synonym">Nephila maculata</name>
    <dbReference type="NCBI Taxonomy" id="299642"/>
    <lineage>
        <taxon>Eukaryota</taxon>
        <taxon>Metazoa</taxon>
        <taxon>Ecdysozoa</taxon>
        <taxon>Arthropoda</taxon>
        <taxon>Chelicerata</taxon>
        <taxon>Arachnida</taxon>
        <taxon>Araneae</taxon>
        <taxon>Araneomorphae</taxon>
        <taxon>Entelegynae</taxon>
        <taxon>Araneoidea</taxon>
        <taxon>Nephilidae</taxon>
        <taxon>Nephila</taxon>
    </lineage>
</organism>
<protein>
    <submittedName>
        <fullName evidence="1">Uncharacterized protein</fullName>
    </submittedName>
</protein>
<dbReference type="OrthoDB" id="10594487at2759"/>
<reference evidence="1" key="1">
    <citation type="submission" date="2020-08" db="EMBL/GenBank/DDBJ databases">
        <title>Multicomponent nature underlies the extraordinary mechanical properties of spider dragline silk.</title>
        <authorList>
            <person name="Kono N."/>
            <person name="Nakamura H."/>
            <person name="Mori M."/>
            <person name="Yoshida Y."/>
            <person name="Ohtoshi R."/>
            <person name="Malay A.D."/>
            <person name="Moran D.A.P."/>
            <person name="Tomita M."/>
            <person name="Numata K."/>
            <person name="Arakawa K."/>
        </authorList>
    </citation>
    <scope>NUCLEOTIDE SEQUENCE</scope>
</reference>
<dbReference type="EMBL" id="BMAW01124568">
    <property type="protein sequence ID" value="GFU08470.1"/>
    <property type="molecule type" value="Genomic_DNA"/>
</dbReference>
<evidence type="ECO:0000313" key="2">
    <source>
        <dbReference type="Proteomes" id="UP000887013"/>
    </source>
</evidence>
<sequence>MVISDRNVRSCQSHVSDLRTSGLRRLQEVNLLIPRAYTAQWAVGNGAVCLTRANLLYLKRGRRHFWAQNRKVERSRTEKWDISLAFPSGGQKQRAGDIKFMAEVPVTNRKRSLASLSDSLC</sequence>
<evidence type="ECO:0000313" key="1">
    <source>
        <dbReference type="EMBL" id="GFU08470.1"/>
    </source>
</evidence>